<dbReference type="PANTHER" id="PTHR38703:SF1">
    <property type="entry name" value="ALLERGEN"/>
    <property type="match status" value="1"/>
</dbReference>
<dbReference type="OrthoDB" id="2118965at2759"/>
<dbReference type="AlphaFoldDB" id="A0A317XQA3"/>
<evidence type="ECO:0008006" key="4">
    <source>
        <dbReference type="Google" id="ProtNLM"/>
    </source>
</evidence>
<dbReference type="InParanoid" id="A0A317XQA3"/>
<reference evidence="2 3" key="1">
    <citation type="journal article" date="2018" name="Mol. Biol. Evol.">
        <title>Broad Genomic Sampling Reveals a Smut Pathogenic Ancestry of the Fungal Clade Ustilaginomycotina.</title>
        <authorList>
            <person name="Kijpornyongpan T."/>
            <person name="Mondo S.J."/>
            <person name="Barry K."/>
            <person name="Sandor L."/>
            <person name="Lee J."/>
            <person name="Lipzen A."/>
            <person name="Pangilinan J."/>
            <person name="LaButti K."/>
            <person name="Hainaut M."/>
            <person name="Henrissat B."/>
            <person name="Grigoriev I.V."/>
            <person name="Spatafora J.W."/>
            <person name="Aime M.C."/>
        </authorList>
    </citation>
    <scope>NUCLEOTIDE SEQUENCE [LARGE SCALE GENOMIC DNA]</scope>
    <source>
        <strain evidence="2 3">MCA 3645</strain>
    </source>
</reference>
<feature type="region of interest" description="Disordered" evidence="1">
    <location>
        <begin position="1"/>
        <end position="57"/>
    </location>
</feature>
<dbReference type="Proteomes" id="UP000246740">
    <property type="component" value="Unassembled WGS sequence"/>
</dbReference>
<dbReference type="PANTHER" id="PTHR38703">
    <property type="entry name" value="CHROMOSOME 8, WHOLE GENOME SHOTGUN SEQUENCE"/>
    <property type="match status" value="1"/>
</dbReference>
<evidence type="ECO:0000313" key="3">
    <source>
        <dbReference type="Proteomes" id="UP000246740"/>
    </source>
</evidence>
<proteinExistence type="predicted"/>
<accession>A0A317XQA3</accession>
<evidence type="ECO:0000256" key="1">
    <source>
        <dbReference type="SAM" id="MobiDB-lite"/>
    </source>
</evidence>
<feature type="compositionally biased region" description="Polar residues" evidence="1">
    <location>
        <begin position="29"/>
        <end position="43"/>
    </location>
</feature>
<gene>
    <name evidence="2" type="ORF">BCV70DRAFT_223338</name>
</gene>
<feature type="compositionally biased region" description="Basic and acidic residues" evidence="1">
    <location>
        <begin position="14"/>
        <end position="28"/>
    </location>
</feature>
<dbReference type="EMBL" id="KZ819193">
    <property type="protein sequence ID" value="PWZ00070.1"/>
    <property type="molecule type" value="Genomic_DNA"/>
</dbReference>
<sequence length="315" mass="34884">MNTVKKVLSRHSHSGSDRSSDEGHDRRLSTSTAPTSNPGSPQNHTKDISGHKTAGQTTGEKITNKIEHGLGRSADVHAKDGTIRHTFGHESSPTHLDLTKGDVDQDVQHLAHVTRHTHQRHEVEEVTREKEHHRHIHHVQHHTQPVLETEHAAEKVHAKVHPVTKVHETHASTDKDAALLTSVAGTHKDSYAEAPLHRQVVDKGELVKEHIHHHIHNVVQPIVEKDTHEYHRIQTVIPTHVVTHEAPIVHESTHHKPVSKADFLSNGGKLGNTITSVHEANLLNTGKCDRKVDGIAEKLERELGLKSSTKATAAI</sequence>
<name>A0A317XQA3_9BASI</name>
<organism evidence="2 3">
    <name type="scientific">Testicularia cyperi</name>
    <dbReference type="NCBI Taxonomy" id="1882483"/>
    <lineage>
        <taxon>Eukaryota</taxon>
        <taxon>Fungi</taxon>
        <taxon>Dikarya</taxon>
        <taxon>Basidiomycota</taxon>
        <taxon>Ustilaginomycotina</taxon>
        <taxon>Ustilaginomycetes</taxon>
        <taxon>Ustilaginales</taxon>
        <taxon>Anthracoideaceae</taxon>
        <taxon>Testicularia</taxon>
    </lineage>
</organism>
<keyword evidence="3" id="KW-1185">Reference proteome</keyword>
<protein>
    <recommendedName>
        <fullName evidence="4">Allergen</fullName>
    </recommendedName>
</protein>
<evidence type="ECO:0000313" key="2">
    <source>
        <dbReference type="EMBL" id="PWZ00070.1"/>
    </source>
</evidence>